<keyword evidence="3" id="KW-0067">ATP-binding</keyword>
<keyword evidence="4" id="KW-1185">Reference proteome</keyword>
<keyword evidence="1" id="KW-0808">Transferase</keyword>
<evidence type="ECO:0000256" key="1">
    <source>
        <dbReference type="ARBA" id="ARBA00022527"/>
    </source>
</evidence>
<keyword evidence="1" id="KW-0418">Kinase</keyword>
<keyword evidence="3" id="KW-0547">Nucleotide-binding</keyword>
<dbReference type="InterPro" id="IPR050267">
    <property type="entry name" value="Anti-sigma-factor_SerPK"/>
</dbReference>
<comment type="caution">
    <text evidence="3">The sequence shown here is derived from an EMBL/GenBank/DDBJ whole genome shotgun (WGS) entry which is preliminary data.</text>
</comment>
<dbReference type="PANTHER" id="PTHR35526">
    <property type="entry name" value="ANTI-SIGMA-F FACTOR RSBW-RELATED"/>
    <property type="match status" value="1"/>
</dbReference>
<dbReference type="Gene3D" id="3.30.565.10">
    <property type="entry name" value="Histidine kinase-like ATPase, C-terminal domain"/>
    <property type="match status" value="1"/>
</dbReference>
<keyword evidence="1" id="KW-0723">Serine/threonine-protein kinase</keyword>
<dbReference type="GO" id="GO:0005524">
    <property type="term" value="F:ATP binding"/>
    <property type="evidence" value="ECO:0007669"/>
    <property type="project" value="UniProtKB-KW"/>
</dbReference>
<dbReference type="InterPro" id="IPR036890">
    <property type="entry name" value="HATPase_C_sf"/>
</dbReference>
<sequence length="175" mass="19289">MGSAVQRGRLLRRHRRAAAGRPQRHPLRSRLRRAGTMNATATWTLPPLTASVPRARHAVRAQLLAWGLPHGSEAAELLVSELVTNAVRHAHGHVRLRLSLTGDLLRCEVEDASPDLPHLRTAGHEDESSRGLQLVEALASGWGSNRTRRGKRVWFDLPLPQQAAEDTLTLEAQAC</sequence>
<dbReference type="SUPFAM" id="SSF55874">
    <property type="entry name" value="ATPase domain of HSP90 chaperone/DNA topoisomerase II/histidine kinase"/>
    <property type="match status" value="1"/>
</dbReference>
<dbReference type="GO" id="GO:0004674">
    <property type="term" value="F:protein serine/threonine kinase activity"/>
    <property type="evidence" value="ECO:0007669"/>
    <property type="project" value="UniProtKB-KW"/>
</dbReference>
<dbReference type="PANTHER" id="PTHR35526:SF3">
    <property type="entry name" value="ANTI-SIGMA-F FACTOR RSBW"/>
    <property type="match status" value="1"/>
</dbReference>
<reference evidence="3 4" key="1">
    <citation type="submission" date="2019-03" db="EMBL/GenBank/DDBJ databases">
        <title>Draft genome sequences of novel Actinobacteria.</title>
        <authorList>
            <person name="Sahin N."/>
            <person name="Ay H."/>
            <person name="Saygin H."/>
        </authorList>
    </citation>
    <scope>NUCLEOTIDE SEQUENCE [LARGE SCALE GENOMIC DNA]</scope>
    <source>
        <strain evidence="3 4">KC310</strain>
    </source>
</reference>
<name>A0A4R4U9J4_9ACTN</name>
<evidence type="ECO:0000259" key="2">
    <source>
        <dbReference type="Pfam" id="PF13581"/>
    </source>
</evidence>
<accession>A0A4R4U9J4</accession>
<dbReference type="InterPro" id="IPR003594">
    <property type="entry name" value="HATPase_dom"/>
</dbReference>
<protein>
    <submittedName>
        <fullName evidence="3">ATP-binding protein</fullName>
    </submittedName>
</protein>
<evidence type="ECO:0000313" key="4">
    <source>
        <dbReference type="Proteomes" id="UP000295258"/>
    </source>
</evidence>
<dbReference type="Pfam" id="PF13581">
    <property type="entry name" value="HATPase_c_2"/>
    <property type="match status" value="1"/>
</dbReference>
<dbReference type="FunFam" id="3.30.565.10:FF:000028">
    <property type="entry name" value="PAS sensor protein"/>
    <property type="match status" value="1"/>
</dbReference>
<dbReference type="AlphaFoldDB" id="A0A4R4U9J4"/>
<dbReference type="Proteomes" id="UP000295258">
    <property type="component" value="Unassembled WGS sequence"/>
</dbReference>
<dbReference type="EMBL" id="SMKO01000297">
    <property type="protein sequence ID" value="TDC86356.1"/>
    <property type="molecule type" value="Genomic_DNA"/>
</dbReference>
<dbReference type="CDD" id="cd16936">
    <property type="entry name" value="HATPase_RsbW-like"/>
    <property type="match status" value="1"/>
</dbReference>
<organism evidence="3 4">
    <name type="scientific">Nonomuraea deserti</name>
    <dbReference type="NCBI Taxonomy" id="1848322"/>
    <lineage>
        <taxon>Bacteria</taxon>
        <taxon>Bacillati</taxon>
        <taxon>Actinomycetota</taxon>
        <taxon>Actinomycetes</taxon>
        <taxon>Streptosporangiales</taxon>
        <taxon>Streptosporangiaceae</taxon>
        <taxon>Nonomuraea</taxon>
    </lineage>
</organism>
<gene>
    <name evidence="3" type="ORF">E1292_48085</name>
</gene>
<proteinExistence type="predicted"/>
<feature type="domain" description="Histidine kinase/HSP90-like ATPase" evidence="2">
    <location>
        <begin position="46"/>
        <end position="155"/>
    </location>
</feature>
<evidence type="ECO:0000313" key="3">
    <source>
        <dbReference type="EMBL" id="TDC86356.1"/>
    </source>
</evidence>